<name>S6AFE5_METRE</name>
<dbReference type="HOGENOM" id="CLU_1968680_0_0_6"/>
<accession>S6AFE5</accession>
<dbReference type="RefSeq" id="WP_016490677.1">
    <property type="nucleotide sequence ID" value="NC_021499.1"/>
</dbReference>
<evidence type="ECO:0000256" key="1">
    <source>
        <dbReference type="SAM" id="Phobius"/>
    </source>
</evidence>
<feature type="transmembrane region" description="Helical" evidence="1">
    <location>
        <begin position="17"/>
        <end position="34"/>
    </location>
</feature>
<dbReference type="EMBL" id="AP013068">
    <property type="protein sequence ID" value="BAN46475.1"/>
    <property type="molecule type" value="Genomic_DNA"/>
</dbReference>
<proteinExistence type="predicted"/>
<reference evidence="2 3" key="1">
    <citation type="journal article" date="2013" name="Genome Announc.">
        <title>Complete Genome Sequence of the Carbazole Degrader Pseudomonas resinovorans Strain CA10 (NBRC 106553).</title>
        <authorList>
            <person name="Shintani M."/>
            <person name="Hosoyama A."/>
            <person name="Ohji S."/>
            <person name="Tsuchikane K."/>
            <person name="Takarada H."/>
            <person name="Yamazoe A."/>
            <person name="Fujita N."/>
            <person name="Nojiri H."/>
        </authorList>
    </citation>
    <scope>NUCLEOTIDE SEQUENCE [LARGE SCALE GENOMIC DNA]</scope>
    <source>
        <strain evidence="2 3">NBRC 106553</strain>
    </source>
</reference>
<keyword evidence="1" id="KW-1133">Transmembrane helix</keyword>
<dbReference type="STRING" id="1245471.PCA10_07430"/>
<dbReference type="Proteomes" id="UP000015503">
    <property type="component" value="Chromosome"/>
</dbReference>
<dbReference type="KEGG" id="pre:PCA10_07430"/>
<protein>
    <submittedName>
        <fullName evidence="2">Uncharacterized protein</fullName>
    </submittedName>
</protein>
<dbReference type="AlphaFoldDB" id="S6AFE5"/>
<feature type="transmembrane region" description="Helical" evidence="1">
    <location>
        <begin position="40"/>
        <end position="61"/>
    </location>
</feature>
<keyword evidence="1" id="KW-0812">Transmembrane</keyword>
<dbReference type="PATRIC" id="fig|1245471.3.peg.753"/>
<dbReference type="OrthoDB" id="6896452at2"/>
<evidence type="ECO:0000313" key="2">
    <source>
        <dbReference type="EMBL" id="BAN46475.1"/>
    </source>
</evidence>
<gene>
    <name evidence="2" type="ORF">PCA10_07430</name>
</gene>
<sequence length="127" mass="13816">MNMYLPKRSQTAHRADLLMNGSAAIVLTAFLLFSGPHDPWLEGCVLAMIGLAAWVPIKAMLRHYTPWPQQSGVRASIPTLLTNSALLGAFLLMPVALALAPWSAAAFGIGLLCSFLLDRSRDQRADR</sequence>
<organism evidence="2 3">
    <name type="scientific">Metapseudomonas resinovorans NBRC 106553</name>
    <dbReference type="NCBI Taxonomy" id="1245471"/>
    <lineage>
        <taxon>Bacteria</taxon>
        <taxon>Pseudomonadati</taxon>
        <taxon>Pseudomonadota</taxon>
        <taxon>Gammaproteobacteria</taxon>
        <taxon>Pseudomonadales</taxon>
        <taxon>Pseudomonadaceae</taxon>
        <taxon>Metapseudomonas</taxon>
    </lineage>
</organism>
<feature type="transmembrane region" description="Helical" evidence="1">
    <location>
        <begin position="99"/>
        <end position="117"/>
    </location>
</feature>
<evidence type="ECO:0000313" key="3">
    <source>
        <dbReference type="Proteomes" id="UP000015503"/>
    </source>
</evidence>
<keyword evidence="1" id="KW-0472">Membrane</keyword>
<keyword evidence="3" id="KW-1185">Reference proteome</keyword>